<dbReference type="PANTHER" id="PTHR45586">
    <property type="entry name" value="TPR REPEAT-CONTAINING PROTEIN PA4667"/>
    <property type="match status" value="1"/>
</dbReference>
<dbReference type="Gene3D" id="1.25.40.10">
    <property type="entry name" value="Tetratricopeptide repeat domain"/>
    <property type="match status" value="3"/>
</dbReference>
<evidence type="ECO:0000313" key="4">
    <source>
        <dbReference type="EMBL" id="TCK02877.1"/>
    </source>
</evidence>
<dbReference type="PROSITE" id="PS50005">
    <property type="entry name" value="TPR"/>
    <property type="match status" value="1"/>
</dbReference>
<dbReference type="PANTHER" id="PTHR45586:SF1">
    <property type="entry name" value="LIPOPOLYSACCHARIDE ASSEMBLY PROTEIN B"/>
    <property type="match status" value="1"/>
</dbReference>
<proteinExistence type="predicted"/>
<dbReference type="SMART" id="SM00028">
    <property type="entry name" value="TPR"/>
    <property type="match status" value="5"/>
</dbReference>
<reference evidence="4 5" key="1">
    <citation type="submission" date="2019-03" db="EMBL/GenBank/DDBJ databases">
        <title>Genomic Encyclopedia of Archaeal and Bacterial Type Strains, Phase II (KMG-II): from individual species to whole genera.</title>
        <authorList>
            <person name="Goeker M."/>
        </authorList>
    </citation>
    <scope>NUCLEOTIDE SEQUENCE [LARGE SCALE GENOMIC DNA]</scope>
    <source>
        <strain evidence="4 5">DSM 24425</strain>
    </source>
</reference>
<dbReference type="SUPFAM" id="SSF48452">
    <property type="entry name" value="TPR-like"/>
    <property type="match status" value="1"/>
</dbReference>
<evidence type="ECO:0000256" key="1">
    <source>
        <dbReference type="ARBA" id="ARBA00022737"/>
    </source>
</evidence>
<organism evidence="4 5">
    <name type="scientific">Phorcysia thermohydrogeniphila</name>
    <dbReference type="NCBI Taxonomy" id="936138"/>
    <lineage>
        <taxon>Bacteria</taxon>
        <taxon>Pseudomonadati</taxon>
        <taxon>Aquificota</taxon>
        <taxon>Aquificia</taxon>
        <taxon>Desulfurobacteriales</taxon>
        <taxon>Desulfurobacteriaceae</taxon>
        <taxon>Phorcysia</taxon>
    </lineage>
</organism>
<dbReference type="InterPro" id="IPR019734">
    <property type="entry name" value="TPR_rpt"/>
</dbReference>
<dbReference type="EMBL" id="SMFV01000006">
    <property type="protein sequence ID" value="TCK02877.1"/>
    <property type="molecule type" value="Genomic_DNA"/>
</dbReference>
<dbReference type="Proteomes" id="UP000295777">
    <property type="component" value="Unassembled WGS sequence"/>
</dbReference>
<dbReference type="RefSeq" id="WP_132527546.1">
    <property type="nucleotide sequence ID" value="NZ_SMFV01000006.1"/>
</dbReference>
<keyword evidence="2 3" id="KW-0802">TPR repeat</keyword>
<dbReference type="InterPro" id="IPR051012">
    <property type="entry name" value="CellSynth/LPSAsmb/PSIAsmb"/>
</dbReference>
<accession>A0A4R1G4J4</accession>
<gene>
    <name evidence="4" type="ORF">CLV27_1590</name>
</gene>
<dbReference type="AlphaFoldDB" id="A0A4R1G4J4"/>
<sequence length="494" mass="57320">MGFFGLFKKRSEEEEFSRAVSSRDYLTVAEIGEKLIKKYPDSVSILNSYVDALVKLGKKEKAVKALLSFAEKKIKEEYYDIAIPILKKVLKIDPLNVQALKLLIQAYRKKELFYEAFKVLEEAYREFKKSGGKTEILTSLFEKFLQEQFHPLFYEKYADILMQEGRKEEAFTNYILTGNMYANLGNFKAALRAFLKAREIKQTENLDRQIVETLSYLSDGNVSTLLIKLIEEYHDNPDFLKFVVSVFKATHRLNFLKNIAKSVTSPKAKYFLLSLVNFELGEVEEGYEYLEKLKLLDSNMYKVLFTTVSSKYPDLEEMHVSFSAEELPDVDEILGALDQVIEGNFETVAQEYVRSSEEPKEEKDISTEIRRLEEDGTKYISMAEAMLGIGNFDSAVENAKKAMNFDKHFFKAIQLIANAYRLKGRFRDAIAFLMDYVNDSRLTEEERARLKETIGEIYEEMGEKDRALLWYREADRVLNDPDIKEKINQLERAS</sequence>
<dbReference type="InterPro" id="IPR011990">
    <property type="entry name" value="TPR-like_helical_dom_sf"/>
</dbReference>
<feature type="repeat" description="TPR" evidence="3">
    <location>
        <begin position="171"/>
        <end position="204"/>
    </location>
</feature>
<evidence type="ECO:0000256" key="3">
    <source>
        <dbReference type="PROSITE-ProRule" id="PRU00339"/>
    </source>
</evidence>
<evidence type="ECO:0000313" key="5">
    <source>
        <dbReference type="Proteomes" id="UP000295777"/>
    </source>
</evidence>
<evidence type="ECO:0000256" key="2">
    <source>
        <dbReference type="ARBA" id="ARBA00022803"/>
    </source>
</evidence>
<evidence type="ECO:0008006" key="6">
    <source>
        <dbReference type="Google" id="ProtNLM"/>
    </source>
</evidence>
<comment type="caution">
    <text evidence="4">The sequence shown here is derived from an EMBL/GenBank/DDBJ whole genome shotgun (WGS) entry which is preliminary data.</text>
</comment>
<dbReference type="OrthoDB" id="9641at2"/>
<name>A0A4R1G4J4_9BACT</name>
<keyword evidence="1" id="KW-0677">Repeat</keyword>
<keyword evidence="5" id="KW-1185">Reference proteome</keyword>
<protein>
    <recommendedName>
        <fullName evidence="6">Tetratricopeptide repeat protein</fullName>
    </recommendedName>
</protein>